<dbReference type="OrthoDB" id="7548341at2759"/>
<evidence type="ECO:0000313" key="4">
    <source>
        <dbReference type="RefSeq" id="XP_011309378.1"/>
    </source>
</evidence>
<reference evidence="4" key="1">
    <citation type="submission" date="2025-08" db="UniProtKB">
        <authorList>
            <consortium name="RefSeq"/>
        </authorList>
    </citation>
    <scope>IDENTIFICATION</scope>
    <source>
        <strain evidence="4">USDA-PBARC FA_bdor</strain>
        <tissue evidence="4">Whole organism</tissue>
    </source>
</reference>
<feature type="compositionally biased region" description="Low complexity" evidence="1">
    <location>
        <begin position="575"/>
        <end position="589"/>
    </location>
</feature>
<dbReference type="KEGG" id="fas:105270249"/>
<feature type="region of interest" description="Disordered" evidence="1">
    <location>
        <begin position="371"/>
        <end position="408"/>
    </location>
</feature>
<feature type="chain" id="PRO_5040482347" evidence="2">
    <location>
        <begin position="17"/>
        <end position="658"/>
    </location>
</feature>
<feature type="region of interest" description="Disordered" evidence="1">
    <location>
        <begin position="441"/>
        <end position="462"/>
    </location>
</feature>
<keyword evidence="2" id="KW-0732">Signal</keyword>
<feature type="compositionally biased region" description="Polar residues" evidence="1">
    <location>
        <begin position="453"/>
        <end position="462"/>
    </location>
</feature>
<dbReference type="AlphaFoldDB" id="A0A9R1TI42"/>
<proteinExistence type="predicted"/>
<evidence type="ECO:0000256" key="1">
    <source>
        <dbReference type="SAM" id="MobiDB-lite"/>
    </source>
</evidence>
<dbReference type="RefSeq" id="XP_011309378.1">
    <property type="nucleotide sequence ID" value="XM_011311076.1"/>
</dbReference>
<feature type="region of interest" description="Disordered" evidence="1">
    <location>
        <begin position="254"/>
        <end position="333"/>
    </location>
</feature>
<feature type="signal peptide" evidence="2">
    <location>
        <begin position="1"/>
        <end position="16"/>
    </location>
</feature>
<feature type="compositionally biased region" description="Low complexity" evidence="1">
    <location>
        <begin position="211"/>
        <end position="222"/>
    </location>
</feature>
<gene>
    <name evidence="4" type="primary">LOC105270249</name>
</gene>
<feature type="region of interest" description="Disordered" evidence="1">
    <location>
        <begin position="528"/>
        <end position="658"/>
    </location>
</feature>
<feature type="compositionally biased region" description="Basic residues" evidence="1">
    <location>
        <begin position="290"/>
        <end position="300"/>
    </location>
</feature>
<feature type="compositionally biased region" description="Pro residues" evidence="1">
    <location>
        <begin position="590"/>
        <end position="600"/>
    </location>
</feature>
<dbReference type="Proteomes" id="UP000694866">
    <property type="component" value="Unplaced"/>
</dbReference>
<feature type="region of interest" description="Disordered" evidence="1">
    <location>
        <begin position="199"/>
        <end position="228"/>
    </location>
</feature>
<feature type="compositionally biased region" description="Basic and acidic residues" evidence="1">
    <location>
        <begin position="379"/>
        <end position="397"/>
    </location>
</feature>
<keyword evidence="3" id="KW-1185">Reference proteome</keyword>
<name>A0A9R1TI42_9HYME</name>
<sequence length="658" mass="74497">MRPLQILLLVLPLCAAQFRIQGPSDGNRRAQGLKYDNEKGIQYDDQRDSLGTGDFSISGASDGNSDFKIQGASDGNSDFQIHGATDGHANFHIRGPTDANAQFQIQGASDGNANFQIQGATDGNADFQIQRATDGNANFQIQGATDGHSQSSIQAPQDYNQRALSYKDSSGSRLNWKSYQHSARPQAQPQYQEPIQYAPAPAPRRKSGRRPQAQSAQAPVAPENNYKVFDSAPPAIQQLLQFQQQAPYQNIIPPQFRYDFNGPPPATLAGQSGDSPIASVPQEQPSRSQYRAKARGRPRERRAAQNHSRQRQQKIPQRIAGPPANPQPHLSTNIPATIQGILDFQAKAPYVNHIPEQWRYERLLEQEKNLPPPQYQRQPEPHPVRHSQRVRERREAQHQQAQPHYNSNLPSHLQKLLSFQASTPYTSVIPEQYSYEKLLAAQKGQHRQKRQTPRYQHNQQSQFDLSQYKRISQPQQLQQALPQYSTNIPGSLKQLLNFQSQVPYDITANKIQYRLDKPYVPQPVQAAPISQVPQHTQRSQAPRYQQPLAQAPQYQQPQRPIYQLPQSQLPSPETQRPLYQPAPLAQPQLPQGPPPYPHQPQTPTYQNPQQLGQQYQQNPQSQLIRPQLHPNQLPQFGRPYPSPYAQNNPIRPVTENQY</sequence>
<accession>A0A9R1TI42</accession>
<feature type="compositionally biased region" description="Low complexity" evidence="1">
    <location>
        <begin position="540"/>
        <end position="566"/>
    </location>
</feature>
<feature type="compositionally biased region" description="Low complexity" evidence="1">
    <location>
        <begin position="601"/>
        <end position="623"/>
    </location>
</feature>
<evidence type="ECO:0000313" key="3">
    <source>
        <dbReference type="Proteomes" id="UP000694866"/>
    </source>
</evidence>
<evidence type="ECO:0000256" key="2">
    <source>
        <dbReference type="SAM" id="SignalP"/>
    </source>
</evidence>
<feature type="compositionally biased region" description="Polar residues" evidence="1">
    <location>
        <begin position="644"/>
        <end position="658"/>
    </location>
</feature>
<organism evidence="3 4">
    <name type="scientific">Fopius arisanus</name>
    <dbReference type="NCBI Taxonomy" id="64838"/>
    <lineage>
        <taxon>Eukaryota</taxon>
        <taxon>Metazoa</taxon>
        <taxon>Ecdysozoa</taxon>
        <taxon>Arthropoda</taxon>
        <taxon>Hexapoda</taxon>
        <taxon>Insecta</taxon>
        <taxon>Pterygota</taxon>
        <taxon>Neoptera</taxon>
        <taxon>Endopterygota</taxon>
        <taxon>Hymenoptera</taxon>
        <taxon>Apocrita</taxon>
        <taxon>Ichneumonoidea</taxon>
        <taxon>Braconidae</taxon>
        <taxon>Opiinae</taxon>
        <taxon>Fopius</taxon>
    </lineage>
</organism>
<protein>
    <submittedName>
        <fullName evidence="4">Chromatin modification-related protein eaf-1</fullName>
    </submittedName>
</protein>
<dbReference type="GeneID" id="105270249"/>
<feature type="region of interest" description="Disordered" evidence="1">
    <location>
        <begin position="43"/>
        <end position="63"/>
    </location>
</feature>